<keyword evidence="1" id="KW-0175">Coiled coil</keyword>
<dbReference type="RefSeq" id="WP_249725701.1">
    <property type="nucleotide sequence ID" value="NZ_AP031286.1"/>
</dbReference>
<comment type="caution">
    <text evidence="3">The sequence shown here is derived from an EMBL/GenBank/DDBJ whole genome shotgun (WGS) entry which is preliminary data.</text>
</comment>
<protein>
    <submittedName>
        <fullName evidence="3">DUF3310 domain-containing protein</fullName>
    </submittedName>
</protein>
<organism evidence="3 4">
    <name type="scientific">Paenibacillus melissococcoides</name>
    <dbReference type="NCBI Taxonomy" id="2912268"/>
    <lineage>
        <taxon>Bacteria</taxon>
        <taxon>Bacillati</taxon>
        <taxon>Bacillota</taxon>
        <taxon>Bacilli</taxon>
        <taxon>Bacillales</taxon>
        <taxon>Paenibacillaceae</taxon>
        <taxon>Paenibacillus</taxon>
    </lineage>
</organism>
<evidence type="ECO:0000256" key="2">
    <source>
        <dbReference type="SAM" id="MobiDB-lite"/>
    </source>
</evidence>
<gene>
    <name evidence="3" type="ORF">WJ0W_000856</name>
</gene>
<feature type="region of interest" description="Disordered" evidence="2">
    <location>
        <begin position="1"/>
        <end position="22"/>
    </location>
</feature>
<sequence length="292" mass="33313">MGTPIPNRENEVKSAGHGPVVPYTLPPEELERYRAMPAPDGKDKMSVGARIAKANEERKNKAVQETKEAKVSKEEYLKLRAQGKTHDEIERTLGLSKGTLSAYWLRKWDLKGITPEKARLLLEKAEGRTPTPIVGGEPQADPLDVFLEANNDLQSWKQLCDSQAECILEQSNRIMDYESELARWVQVDADNRQRIAELEELNQRLKKNAAPMAQNPEHDPVVRPSHYTVGGIETIEIIRAKLTAEEFRGYCKGNVLKYVCRERWKGGDEDLRKTQKYIEFVLGEREDEDDEN</sequence>
<evidence type="ECO:0000313" key="4">
    <source>
        <dbReference type="Proteomes" id="UP001154322"/>
    </source>
</evidence>
<dbReference type="EMBL" id="CALYLO010000001">
    <property type="protein sequence ID" value="CAH8243617.1"/>
    <property type="molecule type" value="Genomic_DNA"/>
</dbReference>
<reference evidence="3" key="1">
    <citation type="submission" date="2022-06" db="EMBL/GenBank/DDBJ databases">
        <authorList>
            <person name="Dietemann V."/>
            <person name="Ory F."/>
            <person name="Dainat B."/>
            <person name="Oberhansli S."/>
        </authorList>
    </citation>
    <scope>NUCLEOTIDE SEQUENCE</scope>
    <source>
        <strain evidence="3">Ena-SAMPLE-TAB-26-04-2022-14:26:32:270-5432</strain>
    </source>
</reference>
<feature type="coiled-coil region" evidence="1">
    <location>
        <begin position="188"/>
        <end position="215"/>
    </location>
</feature>
<dbReference type="Pfam" id="PF11753">
    <property type="entry name" value="DUF3310"/>
    <property type="match status" value="1"/>
</dbReference>
<dbReference type="InterPro" id="IPR021739">
    <property type="entry name" value="SaV-like"/>
</dbReference>
<accession>A0ABN8U0N6</accession>
<proteinExistence type="predicted"/>
<evidence type="ECO:0000256" key="1">
    <source>
        <dbReference type="SAM" id="Coils"/>
    </source>
</evidence>
<evidence type="ECO:0000313" key="3">
    <source>
        <dbReference type="EMBL" id="CAH8243617.1"/>
    </source>
</evidence>
<keyword evidence="4" id="KW-1185">Reference proteome</keyword>
<dbReference type="Proteomes" id="UP001154322">
    <property type="component" value="Unassembled WGS sequence"/>
</dbReference>
<name>A0ABN8U0N6_9BACL</name>